<keyword evidence="1" id="KW-0472">Membrane</keyword>
<sequence length="274" mass="30922">MDQSMSNFNYSRFGITFRWIERYSRNTMIRVLFLALAVYLFILLMNTVTASYKGIPADMQQLTLIRAIRSCGMAYFFWVIISGTWFCQNIKTKQQRITVKMLPATALEKFLSHMAWLAIQLIGMALMFCLADVIRVALFAALGLDWIQWGIPVFFNISRVAGDMYILGVKSAAVYAACAAWLLWAQSLYVLGSILLNRYNSVIVSAIHVILIVALVWIVSKSSSGTATADITMTAETAAYTAMTAFALLGIFNWVMAYRLYSRMQVINNKLINL</sequence>
<evidence type="ECO:0000313" key="3">
    <source>
        <dbReference type="Proteomes" id="UP000036951"/>
    </source>
</evidence>
<gene>
    <name evidence="2" type="ORF">ACU52_12090</name>
</gene>
<dbReference type="Proteomes" id="UP000036951">
    <property type="component" value="Unassembled WGS sequence"/>
</dbReference>
<feature type="transmembrane region" description="Helical" evidence="1">
    <location>
        <begin position="239"/>
        <end position="261"/>
    </location>
</feature>
<dbReference type="AlphaFoldDB" id="A0A8E1QWG6"/>
<feature type="transmembrane region" description="Helical" evidence="1">
    <location>
        <begin position="64"/>
        <end position="87"/>
    </location>
</feature>
<dbReference type="EMBL" id="LFQU01000028">
    <property type="protein sequence ID" value="KOO67712.1"/>
    <property type="molecule type" value="Genomic_DNA"/>
</dbReference>
<accession>A0A8E1QWG6</accession>
<evidence type="ECO:0000256" key="1">
    <source>
        <dbReference type="SAM" id="Phobius"/>
    </source>
</evidence>
<proteinExistence type="predicted"/>
<keyword evidence="1" id="KW-1133">Transmembrane helix</keyword>
<keyword evidence="3" id="KW-1185">Reference proteome</keyword>
<comment type="caution">
    <text evidence="2">The sequence shown here is derived from an EMBL/GenBank/DDBJ whole genome shotgun (WGS) entry which is preliminary data.</text>
</comment>
<name>A0A8E1QWG6_9BACT</name>
<feature type="transmembrane region" description="Helical" evidence="1">
    <location>
        <begin position="196"/>
        <end position="219"/>
    </location>
</feature>
<feature type="transmembrane region" description="Helical" evidence="1">
    <location>
        <begin position="164"/>
        <end position="184"/>
    </location>
</feature>
<organism evidence="2 3">
    <name type="scientific">Xylanibacter rarus</name>
    <dbReference type="NCBI Taxonomy" id="1676614"/>
    <lineage>
        <taxon>Bacteria</taxon>
        <taxon>Pseudomonadati</taxon>
        <taxon>Bacteroidota</taxon>
        <taxon>Bacteroidia</taxon>
        <taxon>Bacteroidales</taxon>
        <taxon>Prevotellaceae</taxon>
        <taxon>Xylanibacter</taxon>
    </lineage>
</organism>
<feature type="transmembrane region" description="Helical" evidence="1">
    <location>
        <begin position="31"/>
        <end position="52"/>
    </location>
</feature>
<evidence type="ECO:0000313" key="2">
    <source>
        <dbReference type="EMBL" id="KOO67712.1"/>
    </source>
</evidence>
<keyword evidence="1" id="KW-0812">Transmembrane</keyword>
<protein>
    <submittedName>
        <fullName evidence="2">Uncharacterized protein</fullName>
    </submittedName>
</protein>
<reference evidence="2 3" key="1">
    <citation type="submission" date="2015-06" db="EMBL/GenBank/DDBJ databases">
        <title>Prevotella sp. 109, sp. nov., a novel member of the family Prevotellaceae isolated from human faeces.</title>
        <authorList>
            <person name="Shkoporov A.N."/>
            <person name="Chaplin A.V."/>
            <person name="Kafarskaia L.I."/>
            <person name="Efimov B.A."/>
        </authorList>
    </citation>
    <scope>NUCLEOTIDE SEQUENCE [LARGE SCALE GENOMIC DNA]</scope>
    <source>
        <strain evidence="2 3">109</strain>
    </source>
</reference>
<feature type="transmembrane region" description="Helical" evidence="1">
    <location>
        <begin position="117"/>
        <end position="144"/>
    </location>
</feature>